<sequence>MTGSVTNLNRARKALDRSKEKAQADANALKHGRTKAQRLLEAAQAEKARRALDQSKFEDE</sequence>
<feature type="compositionally biased region" description="Basic and acidic residues" evidence="1">
    <location>
        <begin position="44"/>
        <end position="60"/>
    </location>
</feature>
<gene>
    <name evidence="2" type="ORF">Rumeso_00600</name>
</gene>
<dbReference type="Pfam" id="PF13770">
    <property type="entry name" value="DUF4169"/>
    <property type="match status" value="1"/>
</dbReference>
<dbReference type="HOGENOM" id="CLU_187649_2_0_5"/>
<dbReference type="InterPro" id="IPR025227">
    <property type="entry name" value="DUF4169"/>
</dbReference>
<proteinExistence type="predicted"/>
<feature type="region of interest" description="Disordered" evidence="1">
    <location>
        <begin position="1"/>
        <end position="33"/>
    </location>
</feature>
<dbReference type="STRING" id="442562.Rumeso_00600"/>
<name>A0A017HUM9_9RHOB</name>
<dbReference type="EMBL" id="AOSK01000021">
    <property type="protein sequence ID" value="EYD77873.1"/>
    <property type="molecule type" value="Genomic_DNA"/>
</dbReference>
<feature type="compositionally biased region" description="Basic and acidic residues" evidence="1">
    <location>
        <begin position="13"/>
        <end position="23"/>
    </location>
</feature>
<reference evidence="2 3" key="1">
    <citation type="submission" date="2013-02" db="EMBL/GenBank/DDBJ databases">
        <authorList>
            <person name="Fiebig A."/>
            <person name="Goeker M."/>
            <person name="Klenk H.-P.P."/>
        </authorList>
    </citation>
    <scope>NUCLEOTIDE SEQUENCE [LARGE SCALE GENOMIC DNA]</scope>
    <source>
        <strain evidence="2 3">DSM 19309</strain>
    </source>
</reference>
<feature type="region of interest" description="Disordered" evidence="1">
    <location>
        <begin position="41"/>
        <end position="60"/>
    </location>
</feature>
<evidence type="ECO:0000313" key="3">
    <source>
        <dbReference type="Proteomes" id="UP000019666"/>
    </source>
</evidence>
<evidence type="ECO:0000256" key="1">
    <source>
        <dbReference type="SAM" id="MobiDB-lite"/>
    </source>
</evidence>
<keyword evidence="3" id="KW-1185">Reference proteome</keyword>
<comment type="caution">
    <text evidence="2">The sequence shown here is derived from an EMBL/GenBank/DDBJ whole genome shotgun (WGS) entry which is preliminary data.</text>
</comment>
<dbReference type="Proteomes" id="UP000019666">
    <property type="component" value="Unassembled WGS sequence"/>
</dbReference>
<evidence type="ECO:0008006" key="4">
    <source>
        <dbReference type="Google" id="ProtNLM"/>
    </source>
</evidence>
<organism evidence="2 3">
    <name type="scientific">Rubellimicrobium mesophilum DSM 19309</name>
    <dbReference type="NCBI Taxonomy" id="442562"/>
    <lineage>
        <taxon>Bacteria</taxon>
        <taxon>Pseudomonadati</taxon>
        <taxon>Pseudomonadota</taxon>
        <taxon>Alphaproteobacteria</taxon>
        <taxon>Rhodobacterales</taxon>
        <taxon>Roseobacteraceae</taxon>
        <taxon>Rubellimicrobium</taxon>
    </lineage>
</organism>
<evidence type="ECO:0000313" key="2">
    <source>
        <dbReference type="EMBL" id="EYD77873.1"/>
    </source>
</evidence>
<dbReference type="RefSeq" id="WP_037281240.1">
    <property type="nucleotide sequence ID" value="NZ_KK088582.1"/>
</dbReference>
<dbReference type="AlphaFoldDB" id="A0A017HUM9"/>
<accession>A0A017HUM9</accession>
<dbReference type="OrthoDB" id="7192657at2"/>
<protein>
    <recommendedName>
        <fullName evidence="4">DUF4169 domain-containing protein</fullName>
    </recommendedName>
</protein>